<evidence type="ECO:0000313" key="6">
    <source>
        <dbReference type="EMBL" id="QBI18883.1"/>
    </source>
</evidence>
<dbReference type="PROSITE" id="PS51194">
    <property type="entry name" value="HELICASE_CTER"/>
    <property type="match status" value="1"/>
</dbReference>
<dbReference type="InterPro" id="IPR052511">
    <property type="entry name" value="ATP-dep_Helicase"/>
</dbReference>
<dbReference type="PANTHER" id="PTHR47962">
    <property type="entry name" value="ATP-DEPENDENT HELICASE LHR-RELATED-RELATED"/>
    <property type="match status" value="1"/>
</dbReference>
<evidence type="ECO:0000256" key="1">
    <source>
        <dbReference type="ARBA" id="ARBA00022741"/>
    </source>
</evidence>
<dbReference type="Pfam" id="PF09369">
    <property type="entry name" value="MZB"/>
    <property type="match status" value="1"/>
</dbReference>
<keyword evidence="2" id="KW-0067">ATP-binding</keyword>
<dbReference type="Proteomes" id="UP000291469">
    <property type="component" value="Chromosome"/>
</dbReference>
<feature type="domain" description="Helicase ATP-binding" evidence="4">
    <location>
        <begin position="116"/>
        <end position="298"/>
    </location>
</feature>
<dbReference type="GO" id="GO:0003677">
    <property type="term" value="F:DNA binding"/>
    <property type="evidence" value="ECO:0007669"/>
    <property type="project" value="TreeGrafter"/>
</dbReference>
<keyword evidence="1" id="KW-0547">Nucleotide-binding</keyword>
<keyword evidence="6" id="KW-0347">Helicase</keyword>
<feature type="region of interest" description="Disordered" evidence="3">
    <location>
        <begin position="989"/>
        <end position="1009"/>
    </location>
</feature>
<feature type="region of interest" description="Disordered" evidence="3">
    <location>
        <begin position="940"/>
        <end position="959"/>
    </location>
</feature>
<dbReference type="GO" id="GO:0016887">
    <property type="term" value="F:ATP hydrolysis activity"/>
    <property type="evidence" value="ECO:0007669"/>
    <property type="project" value="TreeGrafter"/>
</dbReference>
<dbReference type="PROSITE" id="PS51192">
    <property type="entry name" value="HELICASE_ATP_BIND_1"/>
    <property type="match status" value="1"/>
</dbReference>
<dbReference type="SUPFAM" id="SSF52540">
    <property type="entry name" value="P-loop containing nucleoside triphosphate hydrolases"/>
    <property type="match status" value="2"/>
</dbReference>
<evidence type="ECO:0000259" key="4">
    <source>
        <dbReference type="PROSITE" id="PS51192"/>
    </source>
</evidence>
<dbReference type="SMART" id="SM00490">
    <property type="entry name" value="HELICc"/>
    <property type="match status" value="1"/>
</dbReference>
<dbReference type="OrthoDB" id="3197455at2"/>
<sequence>MSVEVDAAAARQRVSSRLDAFALRDEVVREYRSYVEGFINIADERVRDVVEEALSSERLWPDPWVQINPKFSPGASVADLVADGTLDEACEQLFARETSNGGREPFQLYRHQVEGIRAAAAGDHFVMTTGTGSGKSLTYMVPAVDRVLREGSGRGIRAIVVYPMNALANSQLQELEKFLPYGNLAGRLDEQGRLDTSAPASPVTFARYTGQEPRNVKNAIIEHPPDILLTNYVMLELILSRVWDRRLVGHASDLAFLVLDELHTYRGRQGADVALLLRRLAEATGAEGVQYVGTSATMASGGSPADQRAAVADVASTLFGGTVGAERVIGETLERTTNEHAADPTAADVDGFRPPATFDELAGHPLSAWVESQVGVARSSEGPLVRAQPHQLPGLAARLAQETGAEAGACAEALRELILAGDRLMDPSTDRPAFAFRLHQFVSRGSSVLATLQGEAARRLTMEAQQYDPESDRTRRFFPLAFCRECGQDYYPVERVEVDGQVRYHPRDVGDGQGEHGGTLGFLHVSTRDPWPSHSEAEVVERVPDDWVEEGPDGGRRVERRRAAFLPQPVRVDGLGWERNVEGEAAHFVPRPFRFCLACGISYGPHTMQSDLAKLGSLGIEGRSTATTMLTLASLRHLRSLGEVEVPAKLLNFTDNRQDASLQSGHFNDFVQVGLLRSAIYQTVREAGARGVGSQDIEQRVHDQLGLDFADYAQTPDASYGRRRAIEEAFRAVLRYRIFHDLRGGWRITAPNLENVGLLRVDYVDLPELAADDELWARPDLSADGTATVLTSATASQREEVGRVLLDWLRRDLAIHADALDPRQQETLASRTFDTLLDPWRVDDREKLASWTAVVARPRIKRAKGVKDPDPAEWKHATPASAFGRWLGRHPFDGRLSQDEVGAAIEHLLGVLEHAGLLVAAGQAADGATLYRVAASQMRWTPGDGAPQRDRLRVPRAPEASKSANEFFQRFYAATADALAGIRAAEHTAQVPAAEREEREQQFRDDPPRLDALFCSPTMELGIDIANLNVVGLRNVPPTPANYAQRSGRAGRSGQAAFVFTYCSTGSAHDQFYFQKPWQMVAGHVAPPRIDLANEDLVQSHVQAILLGASDANLDRSMGEVLDIDDEPTPPAVGVDAEIDAKLRSPTARGQAKQTAARVLARVDDLDQATWWDDAWVDRVVDGAADAFAAATQRWANLYQAAMAQIRQQHRIANDRGRTKHERDQALRAYRTARQQVDLLLAEEHGSSYTSDFYSYRYFAAEGFLPGYSFPRLPLSAYLPGRGRSSEDAEMLQRPRFVAVSEFGPQTTIYHDGSIYRVVRAMLPVDADTIRDDGEAQLLADGAMCRTCGHLHRPEREDALLPDLCVNCGTRLAEGFHWHNLFRMTSVATRRVERINSNEEERNRQGYELRTGFSFARRGDRLDRTAARAEAADGQPLLELVYGHTATLTRLNLGWRRRKAEEGHGFWLNVEDGRWASKPEPDATVDNDGDGAARADDDPTGQPITKVVPFVEDRRNTLVVRPDPALLATAADEDEYTEPEQRGRASLVATLQAALGTASQELYQLEDAELAGEPLPSEDPRERDAFLLYEAAEGGAGVLRLLVDPERPDALAELARTALERMHYQPDPDASDGWRDVRRAPHRHSDCDAACYDCLLSYTNQRDHELLDRSDAHGAKSALIALANARVVVTDTGAAPPSGSDGADIELAAEDPASYDWQPLYNGTSSQLERDWLDLLRERGHRPPTMGQRLVEAAECMPDFIYEPDAGKPTAVFIDGPHHDGADQQARDRRDTENLEDVGYRVVRFPAHPGEAWETTRQRWTDTLDVHEHVFGRPHA</sequence>
<dbReference type="KEGG" id="erz:ER308_04535"/>
<dbReference type="Pfam" id="PF00270">
    <property type="entry name" value="DEAD"/>
    <property type="match status" value="1"/>
</dbReference>
<evidence type="ECO:0000259" key="5">
    <source>
        <dbReference type="PROSITE" id="PS51194"/>
    </source>
</evidence>
<dbReference type="SMART" id="SM00487">
    <property type="entry name" value="DEXDc"/>
    <property type="match status" value="1"/>
</dbReference>
<keyword evidence="6" id="KW-0378">Hydrolase</keyword>
<gene>
    <name evidence="6" type="ORF">ER308_04535</name>
</gene>
<evidence type="ECO:0000256" key="2">
    <source>
        <dbReference type="ARBA" id="ARBA00022840"/>
    </source>
</evidence>
<dbReference type="Pfam" id="PF00271">
    <property type="entry name" value="Helicase_C"/>
    <property type="match status" value="1"/>
</dbReference>
<accession>A0A411YCA9</accession>
<dbReference type="Gene3D" id="3.40.50.300">
    <property type="entry name" value="P-loop containing nucleotide triphosphate hydrolases"/>
    <property type="match status" value="2"/>
</dbReference>
<dbReference type="EMBL" id="CP036402">
    <property type="protein sequence ID" value="QBI18883.1"/>
    <property type="molecule type" value="Genomic_DNA"/>
</dbReference>
<evidence type="ECO:0000313" key="7">
    <source>
        <dbReference type="Proteomes" id="UP000291469"/>
    </source>
</evidence>
<protein>
    <submittedName>
        <fullName evidence="6">DEAD/DEAH box helicase</fullName>
    </submittedName>
</protein>
<evidence type="ECO:0000256" key="3">
    <source>
        <dbReference type="SAM" id="MobiDB-lite"/>
    </source>
</evidence>
<dbReference type="GO" id="GO:0004386">
    <property type="term" value="F:helicase activity"/>
    <property type="evidence" value="ECO:0007669"/>
    <property type="project" value="UniProtKB-KW"/>
</dbReference>
<proteinExistence type="predicted"/>
<dbReference type="InterPro" id="IPR027417">
    <property type="entry name" value="P-loop_NTPase"/>
</dbReference>
<dbReference type="InterPro" id="IPR011545">
    <property type="entry name" value="DEAD/DEAH_box_helicase_dom"/>
</dbReference>
<dbReference type="InterPro" id="IPR014001">
    <property type="entry name" value="Helicase_ATP-bd"/>
</dbReference>
<feature type="region of interest" description="Disordered" evidence="3">
    <location>
        <begin position="1477"/>
        <end position="1504"/>
    </location>
</feature>
<keyword evidence="7" id="KW-1185">Reference proteome</keyword>
<dbReference type="InterPro" id="IPR001650">
    <property type="entry name" value="Helicase_C-like"/>
</dbReference>
<feature type="compositionally biased region" description="Basic and acidic residues" evidence="3">
    <location>
        <begin position="994"/>
        <end position="1009"/>
    </location>
</feature>
<name>A0A411YCA9_9ACTN</name>
<dbReference type="InterPro" id="IPR018973">
    <property type="entry name" value="MZB"/>
</dbReference>
<feature type="domain" description="Helicase C-terminal" evidence="5">
    <location>
        <begin position="953"/>
        <end position="1098"/>
    </location>
</feature>
<dbReference type="GO" id="GO:0005524">
    <property type="term" value="F:ATP binding"/>
    <property type="evidence" value="ECO:0007669"/>
    <property type="project" value="UniProtKB-KW"/>
</dbReference>
<dbReference type="PANTHER" id="PTHR47962:SF5">
    <property type="entry name" value="ATP-DEPENDENT HELICASE LHR-RELATED"/>
    <property type="match status" value="1"/>
</dbReference>
<reference evidence="6 7" key="1">
    <citation type="submission" date="2019-01" db="EMBL/GenBank/DDBJ databases">
        <title>Egibacter rhizosphaerae EGI 80759T.</title>
        <authorList>
            <person name="Chen D.-D."/>
            <person name="Tian Y."/>
            <person name="Jiao J.-Y."/>
            <person name="Zhang X.-T."/>
            <person name="Zhang Y.-G."/>
            <person name="Zhang Y."/>
            <person name="Xiao M."/>
            <person name="Shu W.-S."/>
            <person name="Li W.-J."/>
        </authorList>
    </citation>
    <scope>NUCLEOTIDE SEQUENCE [LARGE SCALE GENOMIC DNA]</scope>
    <source>
        <strain evidence="6 7">EGI 80759</strain>
    </source>
</reference>
<dbReference type="RefSeq" id="WP_131153880.1">
    <property type="nucleotide sequence ID" value="NZ_CP036402.1"/>
</dbReference>
<organism evidence="6 7">
    <name type="scientific">Egibacter rhizosphaerae</name>
    <dbReference type="NCBI Taxonomy" id="1670831"/>
    <lineage>
        <taxon>Bacteria</taxon>
        <taxon>Bacillati</taxon>
        <taxon>Actinomycetota</taxon>
        <taxon>Nitriliruptoria</taxon>
        <taxon>Egibacterales</taxon>
        <taxon>Egibacteraceae</taxon>
        <taxon>Egibacter</taxon>
    </lineage>
</organism>